<sequence length="93" mass="10958">MREKRSIDTKDGWEIFSTCEEDNPLDWRPGNPIRFKAFGFAEYTEKSGVKDEFSCTSRQNFPEAGVHHVFTYEDGHEDVRKELRKAIKRLKSM</sequence>
<accession>A0A3G2E9A7</accession>
<gene>
    <name evidence="1" type="ORF">D9M09_14810</name>
</gene>
<proteinExistence type="predicted"/>
<organism evidence="1 2">
    <name type="scientific">Janthinobacterium agaricidamnosum</name>
    <dbReference type="NCBI Taxonomy" id="55508"/>
    <lineage>
        <taxon>Bacteria</taxon>
        <taxon>Pseudomonadati</taxon>
        <taxon>Pseudomonadota</taxon>
        <taxon>Betaproteobacteria</taxon>
        <taxon>Burkholderiales</taxon>
        <taxon>Oxalobacteraceae</taxon>
        <taxon>Janthinobacterium</taxon>
    </lineage>
</organism>
<protein>
    <submittedName>
        <fullName evidence="1">Uncharacterized protein</fullName>
    </submittedName>
</protein>
<reference evidence="1 2" key="1">
    <citation type="submission" date="2018-10" db="EMBL/GenBank/DDBJ databases">
        <title>Effects of UV and annual dynamics of microbial communities in freshwater RAS systems.</title>
        <authorList>
            <person name="Bekkelund A.K."/>
            <person name="Hansen B.R."/>
            <person name="Stokken H."/>
            <person name="Eriksen B.F."/>
            <person name="Kashulin N.A."/>
        </authorList>
    </citation>
    <scope>NUCLEOTIDE SEQUENCE [LARGE SCALE GENOMIC DNA]</scope>
    <source>
        <strain evidence="1 2">BHSEK</strain>
    </source>
</reference>
<evidence type="ECO:0000313" key="2">
    <source>
        <dbReference type="Proteomes" id="UP000279594"/>
    </source>
</evidence>
<keyword evidence="2" id="KW-1185">Reference proteome</keyword>
<dbReference type="AlphaFoldDB" id="A0A3G2E9A7"/>
<dbReference type="Proteomes" id="UP000279594">
    <property type="component" value="Chromosome"/>
</dbReference>
<name>A0A3G2E9A7_9BURK</name>
<evidence type="ECO:0000313" key="1">
    <source>
        <dbReference type="EMBL" id="AYM76928.1"/>
    </source>
</evidence>
<dbReference type="RefSeq" id="WP_121669730.1">
    <property type="nucleotide sequence ID" value="NZ_CP033019.1"/>
</dbReference>
<dbReference type="EMBL" id="CP033019">
    <property type="protein sequence ID" value="AYM76928.1"/>
    <property type="molecule type" value="Genomic_DNA"/>
</dbReference>